<feature type="transmembrane region" description="Helical" evidence="8">
    <location>
        <begin position="217"/>
        <end position="233"/>
    </location>
</feature>
<dbReference type="InterPro" id="IPR006544">
    <property type="entry name" value="P-type_TPase_V"/>
</dbReference>
<dbReference type="FunFam" id="2.70.150.10:FF:000060">
    <property type="entry name" value="Cation-transporting ATPase"/>
    <property type="match status" value="1"/>
</dbReference>
<dbReference type="SUPFAM" id="SSF81665">
    <property type="entry name" value="Calcium ATPase, transmembrane domain M"/>
    <property type="match status" value="1"/>
</dbReference>
<reference evidence="12" key="1">
    <citation type="submission" date="2025-08" db="UniProtKB">
        <authorList>
            <consortium name="Ensembl"/>
        </authorList>
    </citation>
    <scope>IDENTIFICATION</scope>
</reference>
<keyword evidence="13" id="KW-1185">Reference proteome</keyword>
<keyword evidence="6" id="KW-1278">Translocase</keyword>
<feature type="domain" description="P-type ATPase A" evidence="9">
    <location>
        <begin position="276"/>
        <end position="336"/>
    </location>
</feature>
<feature type="transmembrane region" description="Helical" evidence="8">
    <location>
        <begin position="239"/>
        <end position="257"/>
    </location>
</feature>
<feature type="transmembrane region" description="Helical" evidence="8">
    <location>
        <begin position="37"/>
        <end position="58"/>
    </location>
</feature>
<evidence type="ECO:0000256" key="4">
    <source>
        <dbReference type="ARBA" id="ARBA00022840"/>
    </source>
</evidence>
<comment type="subcellular location">
    <subcellularLocation>
        <location evidence="1">Membrane</location>
        <topology evidence="1">Multi-pass membrane protein</topology>
    </subcellularLocation>
</comment>
<sequence length="377" mass="41811">MSSLPSRLLGNQRPGYGTLQRDADKSLMEVTGYQTKMWRVALCHACSVLTAGLLLVLFHWKPSLEVQVKCKPCALGQADWVIIRDRFGQCFTTRVRTETLGEGSLEQHPGARLEDRRTSIAIGVSDEEESRDTIQLHDKEENILRYYLFEGMRYIWIERRQAFCKVSVLDEGWTCADLHLSQAGLDQQDHNTRQKIYGPNLIEVPVKSYARLLVEEVLNPFYIFQVFSIVLWVCDAYYYYAACIFLISTISLGLSLYETRKQSATLQTMAKMSVGVRVHRPSGEETVVSSADLVPGDCISLPADGMLVPCDAALLTGECMVNESMLTGESVPVMKTPLPAGSGTPCSAGRRSSKPSPTWGFARPKGISSAPSSTPNP</sequence>
<dbReference type="GO" id="GO:0010821">
    <property type="term" value="P:regulation of mitochondrion organization"/>
    <property type="evidence" value="ECO:0007669"/>
    <property type="project" value="TreeGrafter"/>
</dbReference>
<feature type="domain" description="P5B-type ATPase N-terminal" evidence="11">
    <location>
        <begin position="26"/>
        <end position="156"/>
    </location>
</feature>
<reference evidence="12" key="2">
    <citation type="submission" date="2025-09" db="UniProtKB">
        <authorList>
            <consortium name="Ensembl"/>
        </authorList>
    </citation>
    <scope>IDENTIFICATION</scope>
</reference>
<dbReference type="Gene3D" id="2.70.150.10">
    <property type="entry name" value="Calcium-transporting ATPase, cytoplasmic transduction domain A"/>
    <property type="match status" value="1"/>
</dbReference>
<keyword evidence="2" id="KW-0479">Metal-binding</keyword>
<dbReference type="GO" id="GO:0015203">
    <property type="term" value="F:polyamine transmembrane transporter activity"/>
    <property type="evidence" value="ECO:0007669"/>
    <property type="project" value="TreeGrafter"/>
</dbReference>
<proteinExistence type="predicted"/>
<dbReference type="InterPro" id="IPR023298">
    <property type="entry name" value="ATPase_P-typ_TM_dom_sf"/>
</dbReference>
<dbReference type="InterPro" id="IPR047819">
    <property type="entry name" value="P5A-ATPase_N"/>
</dbReference>
<evidence type="ECO:0000259" key="11">
    <source>
        <dbReference type="Pfam" id="PF12409"/>
    </source>
</evidence>
<dbReference type="SUPFAM" id="SSF81653">
    <property type="entry name" value="Calcium ATPase, transduction domain A"/>
    <property type="match status" value="1"/>
</dbReference>
<dbReference type="GO" id="GO:0006874">
    <property type="term" value="P:intracellular calcium ion homeostasis"/>
    <property type="evidence" value="ECO:0007669"/>
    <property type="project" value="TreeGrafter"/>
</dbReference>
<evidence type="ECO:0000256" key="3">
    <source>
        <dbReference type="ARBA" id="ARBA00022741"/>
    </source>
</evidence>
<keyword evidence="8" id="KW-1133">Transmembrane helix</keyword>
<dbReference type="GO" id="GO:0005524">
    <property type="term" value="F:ATP binding"/>
    <property type="evidence" value="ECO:0007669"/>
    <property type="project" value="UniProtKB-KW"/>
</dbReference>
<evidence type="ECO:0000256" key="6">
    <source>
        <dbReference type="ARBA" id="ARBA00022967"/>
    </source>
</evidence>
<evidence type="ECO:0000313" key="13">
    <source>
        <dbReference type="Proteomes" id="UP000694551"/>
    </source>
</evidence>
<keyword evidence="8" id="KW-0812">Transmembrane</keyword>
<evidence type="ECO:0000313" key="12">
    <source>
        <dbReference type="Ensembl" id="ENSSOCP00000011254.1"/>
    </source>
</evidence>
<feature type="region of interest" description="Disordered" evidence="7">
    <location>
        <begin position="332"/>
        <end position="377"/>
    </location>
</feature>
<evidence type="ECO:0000256" key="5">
    <source>
        <dbReference type="ARBA" id="ARBA00022842"/>
    </source>
</evidence>
<dbReference type="Proteomes" id="UP000694551">
    <property type="component" value="Unplaced"/>
</dbReference>
<dbReference type="Pfam" id="PF12409">
    <property type="entry name" value="P5-ATPase"/>
    <property type="match status" value="1"/>
</dbReference>
<dbReference type="GO" id="GO:0031902">
    <property type="term" value="C:late endosome membrane"/>
    <property type="evidence" value="ECO:0007669"/>
    <property type="project" value="TreeGrafter"/>
</dbReference>
<dbReference type="GO" id="GO:0019829">
    <property type="term" value="F:ATPase-coupled monoatomic cation transmembrane transporter activity"/>
    <property type="evidence" value="ECO:0007669"/>
    <property type="project" value="TreeGrafter"/>
</dbReference>
<dbReference type="InterPro" id="IPR004014">
    <property type="entry name" value="ATPase_P-typ_cation-transptr_N"/>
</dbReference>
<keyword evidence="5" id="KW-0460">Magnesium</keyword>
<protein>
    <recommendedName>
        <fullName evidence="14">Cation-transporting ATPase</fullName>
    </recommendedName>
</protein>
<evidence type="ECO:0000256" key="2">
    <source>
        <dbReference type="ARBA" id="ARBA00022723"/>
    </source>
</evidence>
<keyword evidence="4" id="KW-0067">ATP-binding</keyword>
<dbReference type="AlphaFoldDB" id="A0A8D0F8A5"/>
<keyword evidence="8" id="KW-0472">Membrane</keyword>
<dbReference type="InterPro" id="IPR008250">
    <property type="entry name" value="ATPase_P-typ_transduc_dom_A_sf"/>
</dbReference>
<dbReference type="Pfam" id="PF00122">
    <property type="entry name" value="E1-E2_ATPase"/>
    <property type="match status" value="1"/>
</dbReference>
<dbReference type="PANTHER" id="PTHR45630:SF2">
    <property type="entry name" value="POLYAMINE-TRANSPORTING ATPASE 13A2"/>
    <property type="match status" value="1"/>
</dbReference>
<dbReference type="InterPro" id="IPR059000">
    <property type="entry name" value="ATPase_P-type_domA"/>
</dbReference>
<dbReference type="GO" id="GO:0140358">
    <property type="term" value="F:P-type transmembrane transporter activity"/>
    <property type="evidence" value="ECO:0007669"/>
    <property type="project" value="InterPro"/>
</dbReference>
<keyword evidence="3" id="KW-0547">Nucleotide-binding</keyword>
<evidence type="ECO:0000259" key="10">
    <source>
        <dbReference type="Pfam" id="PF00690"/>
    </source>
</evidence>
<evidence type="ECO:0000256" key="7">
    <source>
        <dbReference type="SAM" id="MobiDB-lite"/>
    </source>
</evidence>
<dbReference type="Pfam" id="PF00690">
    <property type="entry name" value="Cation_ATPase_N"/>
    <property type="match status" value="1"/>
</dbReference>
<dbReference type="GO" id="GO:0016243">
    <property type="term" value="P:regulation of autophagosome size"/>
    <property type="evidence" value="ECO:0007669"/>
    <property type="project" value="TreeGrafter"/>
</dbReference>
<evidence type="ECO:0000256" key="1">
    <source>
        <dbReference type="ARBA" id="ARBA00004141"/>
    </source>
</evidence>
<feature type="domain" description="Cation-transporting P-type ATPase N-terminal" evidence="10">
    <location>
        <begin position="176"/>
        <end position="232"/>
    </location>
</feature>
<evidence type="ECO:0000256" key="8">
    <source>
        <dbReference type="SAM" id="Phobius"/>
    </source>
</evidence>
<dbReference type="Ensembl" id="ENSSOCT00000011554.1">
    <property type="protein sequence ID" value="ENSSOCP00000011254.1"/>
    <property type="gene ID" value="ENSSOCG00000008524.1"/>
</dbReference>
<dbReference type="PANTHER" id="PTHR45630">
    <property type="entry name" value="CATION-TRANSPORTING ATPASE-RELATED"/>
    <property type="match status" value="1"/>
</dbReference>
<dbReference type="GO" id="GO:0061909">
    <property type="term" value="P:autophagosome-lysosome fusion"/>
    <property type="evidence" value="ECO:0007669"/>
    <property type="project" value="TreeGrafter"/>
</dbReference>
<dbReference type="GO" id="GO:0046872">
    <property type="term" value="F:metal ion binding"/>
    <property type="evidence" value="ECO:0007669"/>
    <property type="project" value="UniProtKB-KW"/>
</dbReference>
<evidence type="ECO:0000259" key="9">
    <source>
        <dbReference type="Pfam" id="PF00122"/>
    </source>
</evidence>
<organism evidence="12 13">
    <name type="scientific">Strix occidentalis caurina</name>
    <name type="common">northern spotted owl</name>
    <dbReference type="NCBI Taxonomy" id="311401"/>
    <lineage>
        <taxon>Eukaryota</taxon>
        <taxon>Metazoa</taxon>
        <taxon>Chordata</taxon>
        <taxon>Craniata</taxon>
        <taxon>Vertebrata</taxon>
        <taxon>Euteleostomi</taxon>
        <taxon>Archelosauria</taxon>
        <taxon>Archosauria</taxon>
        <taxon>Dinosauria</taxon>
        <taxon>Saurischia</taxon>
        <taxon>Theropoda</taxon>
        <taxon>Coelurosauria</taxon>
        <taxon>Aves</taxon>
        <taxon>Neognathae</taxon>
        <taxon>Neoaves</taxon>
        <taxon>Telluraves</taxon>
        <taxon>Strigiformes</taxon>
        <taxon>Strigidae</taxon>
        <taxon>Strix</taxon>
    </lineage>
</organism>
<name>A0A8D0F8A5_STROC</name>
<accession>A0A8D0F8A5</accession>
<evidence type="ECO:0008006" key="14">
    <source>
        <dbReference type="Google" id="ProtNLM"/>
    </source>
</evidence>